<organism evidence="5 6">
    <name type="scientific">Parasulfuritortus cantonensis</name>
    <dbReference type="NCBI Taxonomy" id="2528202"/>
    <lineage>
        <taxon>Bacteria</taxon>
        <taxon>Pseudomonadati</taxon>
        <taxon>Pseudomonadota</taxon>
        <taxon>Betaproteobacteria</taxon>
        <taxon>Nitrosomonadales</taxon>
        <taxon>Thiobacillaceae</taxon>
        <taxon>Parasulfuritortus</taxon>
    </lineage>
</organism>
<dbReference type="Proteomes" id="UP000295443">
    <property type="component" value="Unassembled WGS sequence"/>
</dbReference>
<dbReference type="InterPro" id="IPR052155">
    <property type="entry name" value="Biofilm_reg_signaling"/>
</dbReference>
<dbReference type="NCBIfam" id="TIGR00229">
    <property type="entry name" value="sensory_box"/>
    <property type="match status" value="1"/>
</dbReference>
<dbReference type="SMART" id="SM00052">
    <property type="entry name" value="EAL"/>
    <property type="match status" value="1"/>
</dbReference>
<dbReference type="PROSITE" id="PS50112">
    <property type="entry name" value="PAS"/>
    <property type="match status" value="1"/>
</dbReference>
<feature type="domain" description="EAL" evidence="3">
    <location>
        <begin position="442"/>
        <end position="696"/>
    </location>
</feature>
<dbReference type="InterPro" id="IPR000014">
    <property type="entry name" value="PAS"/>
</dbReference>
<evidence type="ECO:0000313" key="5">
    <source>
        <dbReference type="EMBL" id="TCJ17984.1"/>
    </source>
</evidence>
<gene>
    <name evidence="5" type="ORF">EZJ19_03510</name>
</gene>
<dbReference type="PROSITE" id="PS50887">
    <property type="entry name" value="GGDEF"/>
    <property type="match status" value="1"/>
</dbReference>
<dbReference type="InterPro" id="IPR000700">
    <property type="entry name" value="PAS-assoc_C"/>
</dbReference>
<dbReference type="CDD" id="cd01949">
    <property type="entry name" value="GGDEF"/>
    <property type="match status" value="1"/>
</dbReference>
<dbReference type="InterPro" id="IPR000160">
    <property type="entry name" value="GGDEF_dom"/>
</dbReference>
<dbReference type="InterPro" id="IPR035919">
    <property type="entry name" value="EAL_sf"/>
</dbReference>
<dbReference type="NCBIfam" id="TIGR00254">
    <property type="entry name" value="GGDEF"/>
    <property type="match status" value="1"/>
</dbReference>
<dbReference type="Gene3D" id="3.30.450.20">
    <property type="entry name" value="PAS domain"/>
    <property type="match status" value="2"/>
</dbReference>
<dbReference type="Gene3D" id="3.20.20.450">
    <property type="entry name" value="EAL domain"/>
    <property type="match status" value="1"/>
</dbReference>
<dbReference type="OrthoDB" id="8588402at2"/>
<sequence>MPIVQIILAIALVLAVILALSFIAKAQRAAKRVSEDGKVIRFVLTNNQSGLIRLDREHRIVEIDDVACELLDQSRDALLKRSLFAFIGREQLPALGDRNAAVATTNLTLTNGNRHIPCQVIYQVILDQYQQPDGSYLLLKSLAEQLDQGTYLRQAAAVFAHAAEGIVILNGNGRVELVNPAFTTITGFTKDEVIGRTPQFFRYGHIWAELLATGHWQGEIVNTRKSGESYPQWLSLSAVYGADGTAQSYIGLFSDVSRLKKSEDELKHMAHYDALTDLPNRTLLSIQLNMALERAARRSNKLAVFGVDLDGFKTVNDSLGHPAGDLLLQKIAARLRMTLRSEDVVARMGGDEFAMIIENPPSAVHIGHLAEKLIAAVDKPVDLQGSKAHVTASVGIAIYPQDGHDATSLLKAADTAMYASKQAGKNTYRYHDEEMARAADQRMALEQGLRQAQELHQLELCYLPQLDIQSGRVLGVEALVRWHHPELGTIDAVEFATVAEETGLIVSVGEWALRAACGQIQAWTREGLFSGSVSVKVAGLQIERNDFYASVNRALEETGVEPGRLVIEVNEHTLLRNTAHVLAELDRLRNLGVGIVIDDFSIGHASLAYLKNLRVRGIKIHQRFVLGLPADKNNAAITRAIIAMGHSLGFDLIAEGIETKEQEIFLEEEGCAQAQGRLYSKPIPRGEFESWLQARLTAVADARNALADASNGARQP</sequence>
<dbReference type="Pfam" id="PF00990">
    <property type="entry name" value="GGDEF"/>
    <property type="match status" value="1"/>
</dbReference>
<dbReference type="PROSITE" id="PS50883">
    <property type="entry name" value="EAL"/>
    <property type="match status" value="1"/>
</dbReference>
<dbReference type="EMBL" id="SJZB01000013">
    <property type="protein sequence ID" value="TCJ17984.1"/>
    <property type="molecule type" value="Genomic_DNA"/>
</dbReference>
<dbReference type="CDD" id="cd01948">
    <property type="entry name" value="EAL"/>
    <property type="match status" value="1"/>
</dbReference>
<dbReference type="SMART" id="SM00267">
    <property type="entry name" value="GGDEF"/>
    <property type="match status" value="1"/>
</dbReference>
<comment type="caution">
    <text evidence="5">The sequence shown here is derived from an EMBL/GenBank/DDBJ whole genome shotgun (WGS) entry which is preliminary data.</text>
</comment>
<dbReference type="CDD" id="cd00130">
    <property type="entry name" value="PAS"/>
    <property type="match status" value="2"/>
</dbReference>
<evidence type="ECO:0000259" key="1">
    <source>
        <dbReference type="PROSITE" id="PS50112"/>
    </source>
</evidence>
<dbReference type="SUPFAM" id="SSF55785">
    <property type="entry name" value="PYP-like sensor domain (PAS domain)"/>
    <property type="match status" value="2"/>
</dbReference>
<proteinExistence type="predicted"/>
<dbReference type="InterPro" id="IPR029787">
    <property type="entry name" value="Nucleotide_cyclase"/>
</dbReference>
<evidence type="ECO:0000313" key="6">
    <source>
        <dbReference type="Proteomes" id="UP000295443"/>
    </source>
</evidence>
<reference evidence="5 6" key="1">
    <citation type="submission" date="2019-03" db="EMBL/GenBank/DDBJ databases">
        <title>Genome sequence of Thiobacillaceae bacterium LSR1, a sulfur-oxidizing bacterium isolated from freshwater sediment.</title>
        <authorList>
            <person name="Li S."/>
        </authorList>
    </citation>
    <scope>NUCLEOTIDE SEQUENCE [LARGE SCALE GENOMIC DNA]</scope>
    <source>
        <strain evidence="5 6">LSR1</strain>
    </source>
</reference>
<dbReference type="Pfam" id="PF13426">
    <property type="entry name" value="PAS_9"/>
    <property type="match status" value="2"/>
</dbReference>
<feature type="domain" description="GGDEF" evidence="4">
    <location>
        <begin position="300"/>
        <end position="433"/>
    </location>
</feature>
<feature type="domain" description="PAC" evidence="2">
    <location>
        <begin position="216"/>
        <end position="268"/>
    </location>
</feature>
<dbReference type="PANTHER" id="PTHR44757:SF2">
    <property type="entry name" value="BIOFILM ARCHITECTURE MAINTENANCE PROTEIN MBAA"/>
    <property type="match status" value="1"/>
</dbReference>
<keyword evidence="6" id="KW-1185">Reference proteome</keyword>
<dbReference type="Pfam" id="PF00563">
    <property type="entry name" value="EAL"/>
    <property type="match status" value="1"/>
</dbReference>
<dbReference type="SUPFAM" id="SSF55073">
    <property type="entry name" value="Nucleotide cyclase"/>
    <property type="match status" value="1"/>
</dbReference>
<evidence type="ECO:0000259" key="4">
    <source>
        <dbReference type="PROSITE" id="PS50887"/>
    </source>
</evidence>
<dbReference type="SUPFAM" id="SSF141868">
    <property type="entry name" value="EAL domain-like"/>
    <property type="match status" value="1"/>
</dbReference>
<accession>A0A4R1BKW0</accession>
<dbReference type="AlphaFoldDB" id="A0A4R1BKW0"/>
<dbReference type="PROSITE" id="PS50113">
    <property type="entry name" value="PAC"/>
    <property type="match status" value="1"/>
</dbReference>
<dbReference type="InterPro" id="IPR035965">
    <property type="entry name" value="PAS-like_dom_sf"/>
</dbReference>
<dbReference type="PANTHER" id="PTHR44757">
    <property type="entry name" value="DIGUANYLATE CYCLASE DGCP"/>
    <property type="match status" value="1"/>
</dbReference>
<dbReference type="GO" id="GO:0003824">
    <property type="term" value="F:catalytic activity"/>
    <property type="evidence" value="ECO:0007669"/>
    <property type="project" value="UniProtKB-ARBA"/>
</dbReference>
<dbReference type="SMART" id="SM00091">
    <property type="entry name" value="PAS"/>
    <property type="match status" value="2"/>
</dbReference>
<protein>
    <submittedName>
        <fullName evidence="5">Bifunctional diguanylate cyclase/phosphodiesterase</fullName>
    </submittedName>
</protein>
<evidence type="ECO:0000259" key="3">
    <source>
        <dbReference type="PROSITE" id="PS50883"/>
    </source>
</evidence>
<dbReference type="Gene3D" id="3.30.70.270">
    <property type="match status" value="1"/>
</dbReference>
<name>A0A4R1BKW0_9PROT</name>
<feature type="domain" description="PAS" evidence="1">
    <location>
        <begin position="151"/>
        <end position="197"/>
    </location>
</feature>
<evidence type="ECO:0000259" key="2">
    <source>
        <dbReference type="PROSITE" id="PS50113"/>
    </source>
</evidence>
<dbReference type="FunFam" id="3.30.70.270:FF:000001">
    <property type="entry name" value="Diguanylate cyclase domain protein"/>
    <property type="match status" value="1"/>
</dbReference>
<dbReference type="InterPro" id="IPR043128">
    <property type="entry name" value="Rev_trsase/Diguanyl_cyclase"/>
</dbReference>
<dbReference type="InterPro" id="IPR001633">
    <property type="entry name" value="EAL_dom"/>
</dbReference>